<organism evidence="2 3">
    <name type="scientific">Biformimicrobium ophioploci</name>
    <dbReference type="NCBI Taxonomy" id="3036711"/>
    <lineage>
        <taxon>Bacteria</taxon>
        <taxon>Pseudomonadati</taxon>
        <taxon>Pseudomonadota</taxon>
        <taxon>Gammaproteobacteria</taxon>
        <taxon>Cellvibrionales</taxon>
        <taxon>Microbulbiferaceae</taxon>
        <taxon>Biformimicrobium</taxon>
    </lineage>
</organism>
<dbReference type="Proteomes" id="UP001224392">
    <property type="component" value="Unassembled WGS sequence"/>
</dbReference>
<proteinExistence type="predicted"/>
<gene>
    <name evidence="2" type="ORF">MNKW57_11840</name>
</gene>
<dbReference type="RefSeq" id="WP_285763476.1">
    <property type="nucleotide sequence ID" value="NZ_BSYJ01000002.1"/>
</dbReference>
<evidence type="ECO:0000256" key="1">
    <source>
        <dbReference type="SAM" id="Phobius"/>
    </source>
</evidence>
<reference evidence="2 3" key="1">
    <citation type="submission" date="2023-04" db="EMBL/GenBank/DDBJ databases">
        <title>Marinobulbifer ophiurae gen. nov., sp. Nov., isolate from tissue of brittle star Ophioplocus japonicus.</title>
        <authorList>
            <person name="Kawano K."/>
            <person name="Sawayama S."/>
            <person name="Nakagawa S."/>
        </authorList>
    </citation>
    <scope>NUCLEOTIDE SEQUENCE [LARGE SCALE GENOMIC DNA]</scope>
    <source>
        <strain evidence="2 3">NKW57</strain>
    </source>
</reference>
<keyword evidence="1" id="KW-0472">Membrane</keyword>
<evidence type="ECO:0000313" key="3">
    <source>
        <dbReference type="Proteomes" id="UP001224392"/>
    </source>
</evidence>
<keyword evidence="3" id="KW-1185">Reference proteome</keyword>
<evidence type="ECO:0000313" key="2">
    <source>
        <dbReference type="EMBL" id="GMG86863.1"/>
    </source>
</evidence>
<dbReference type="EMBL" id="BSYJ01000002">
    <property type="protein sequence ID" value="GMG86863.1"/>
    <property type="molecule type" value="Genomic_DNA"/>
</dbReference>
<evidence type="ECO:0008006" key="4">
    <source>
        <dbReference type="Google" id="ProtNLM"/>
    </source>
</evidence>
<keyword evidence="1" id="KW-0812">Transmembrane</keyword>
<name>A0ABQ6LXP3_9GAMM</name>
<feature type="transmembrane region" description="Helical" evidence="1">
    <location>
        <begin position="22"/>
        <end position="43"/>
    </location>
</feature>
<comment type="caution">
    <text evidence="2">The sequence shown here is derived from an EMBL/GenBank/DDBJ whole genome shotgun (WGS) entry which is preliminary data.</text>
</comment>
<protein>
    <recommendedName>
        <fullName evidence="4">Bacteriocin</fullName>
    </recommendedName>
</protein>
<sequence>MRELSSSEINVVSGGDITTNDVAGGVVCLAAGLATGAIASLVFTPLAGTLIGSSVSGACGIAWAAKD</sequence>
<keyword evidence="1" id="KW-1133">Transmembrane helix</keyword>
<accession>A0ABQ6LXP3</accession>